<evidence type="ECO:0000256" key="2">
    <source>
        <dbReference type="RuleBase" id="RU362039"/>
    </source>
</evidence>
<reference evidence="5 10" key="4">
    <citation type="submission" date="2020-01" db="EMBL/GenBank/DDBJ databases">
        <title>Genome sequence of a 1,3-propanediol producer, Clostridium butyricum S3.</title>
        <authorList>
            <person name="Zhou J."/>
        </authorList>
    </citation>
    <scope>NUCLEOTIDE SEQUENCE [LARGE SCALE GENOMIC DNA]</scope>
    <source>
        <strain evidence="5 10">S3</strain>
    </source>
</reference>
<reference evidence="7 11" key="2">
    <citation type="submission" date="2019-05" db="EMBL/GenBank/DDBJ databases">
        <authorList>
            <person name="Schori C."/>
            <person name="Ahrens C."/>
        </authorList>
    </citation>
    <scope>NUCLEOTIDE SEQUENCE [LARGE SCALE GENOMIC DNA]</scope>
    <source>
        <strain evidence="7 11">DSM 10702</strain>
    </source>
</reference>
<dbReference type="CDD" id="cd00841">
    <property type="entry name" value="MPP_YfcE"/>
    <property type="match status" value="1"/>
</dbReference>
<dbReference type="GO" id="GO:0016787">
    <property type="term" value="F:hydrolase activity"/>
    <property type="evidence" value="ECO:0007669"/>
    <property type="project" value="UniProtKB-UniRule"/>
</dbReference>
<evidence type="ECO:0000256" key="1">
    <source>
        <dbReference type="ARBA" id="ARBA00008950"/>
    </source>
</evidence>
<organism evidence="6 8">
    <name type="scientific">Clostridium butyricum</name>
    <dbReference type="NCBI Taxonomy" id="1492"/>
    <lineage>
        <taxon>Bacteria</taxon>
        <taxon>Bacillati</taxon>
        <taxon>Bacillota</taxon>
        <taxon>Clostridia</taxon>
        <taxon>Eubacteriales</taxon>
        <taxon>Clostridiaceae</taxon>
        <taxon>Clostridium</taxon>
    </lineage>
</organism>
<dbReference type="RefSeq" id="WP_003410996.1">
    <property type="nucleotide sequence ID" value="NZ_AP019716.1"/>
</dbReference>
<proteinExistence type="inferred from homology"/>
<dbReference type="AlphaFoldDB" id="A0A2S7F6R6"/>
<protein>
    <recommendedName>
        <fullName evidence="2">Phosphoesterase</fullName>
        <ecNumber evidence="2">3.1.4.-</ecNumber>
    </recommendedName>
</protein>
<dbReference type="EMBL" id="LRDH01000141">
    <property type="protein sequence ID" value="PPV12475.1"/>
    <property type="molecule type" value="Genomic_DNA"/>
</dbReference>
<dbReference type="Proteomes" id="UP000515243">
    <property type="component" value="Chromosome 1"/>
</dbReference>
<dbReference type="EMBL" id="CP040626">
    <property type="protein sequence ID" value="QMW92400.1"/>
    <property type="molecule type" value="Genomic_DNA"/>
</dbReference>
<dbReference type="SUPFAM" id="SSF56300">
    <property type="entry name" value="Metallo-dependent phosphatases"/>
    <property type="match status" value="1"/>
</dbReference>
<dbReference type="Gene3D" id="3.60.21.10">
    <property type="match status" value="1"/>
</dbReference>
<dbReference type="Proteomes" id="UP000321089">
    <property type="component" value="Unassembled WGS sequence"/>
</dbReference>
<reference evidence="4 9" key="3">
    <citation type="submission" date="2019-07" db="EMBL/GenBank/DDBJ databases">
        <title>Whole genome shotgun sequence of Clostridium butyricum NBRC 3858.</title>
        <authorList>
            <person name="Hosoyama A."/>
            <person name="Uohara A."/>
            <person name="Ohji S."/>
            <person name="Ichikawa N."/>
        </authorList>
    </citation>
    <scope>NUCLEOTIDE SEQUENCE [LARGE SCALE GENOMIC DNA]</scope>
    <source>
        <strain evidence="4 9">NBRC 3858</strain>
    </source>
</reference>
<dbReference type="EMBL" id="WOFV02000173">
    <property type="protein sequence ID" value="NAS20032.1"/>
    <property type="molecule type" value="Genomic_DNA"/>
</dbReference>
<dbReference type="InterPro" id="IPR024654">
    <property type="entry name" value="Calcineurin-like_PHP_lpxH"/>
</dbReference>
<dbReference type="Pfam" id="PF12850">
    <property type="entry name" value="Metallophos_2"/>
    <property type="match status" value="1"/>
</dbReference>
<dbReference type="Proteomes" id="UP000474042">
    <property type="component" value="Unassembled WGS sequence"/>
</dbReference>
<reference evidence="6 8" key="1">
    <citation type="submission" date="2016-01" db="EMBL/GenBank/DDBJ databases">
        <title>Characterization of the Clostridium difficile lineages that are prevalent in Hong Kong and China.</title>
        <authorList>
            <person name="Kwok J.S.-L."/>
            <person name="Lam W.-Y."/>
            <person name="Ip M."/>
            <person name="Chan T.-F."/>
            <person name="Hawkey P.M."/>
            <person name="Tsui S.K.-W."/>
        </authorList>
    </citation>
    <scope>NUCLEOTIDE SEQUENCE [LARGE SCALE GENOMIC DNA]</scope>
    <source>
        <strain evidence="6 8">300064</strain>
    </source>
</reference>
<dbReference type="EMBL" id="BKBC01000064">
    <property type="protein sequence ID" value="GEQ22882.1"/>
    <property type="molecule type" value="Genomic_DNA"/>
</dbReference>
<evidence type="ECO:0000313" key="5">
    <source>
        <dbReference type="EMBL" id="NAS20032.1"/>
    </source>
</evidence>
<evidence type="ECO:0000313" key="11">
    <source>
        <dbReference type="Proteomes" id="UP000515243"/>
    </source>
</evidence>
<comment type="cofactor">
    <cofactor evidence="2">
        <name>a divalent metal cation</name>
        <dbReference type="ChEBI" id="CHEBI:60240"/>
    </cofactor>
</comment>
<evidence type="ECO:0000259" key="3">
    <source>
        <dbReference type="Pfam" id="PF12850"/>
    </source>
</evidence>
<dbReference type="GeneID" id="92945713"/>
<evidence type="ECO:0000313" key="4">
    <source>
        <dbReference type="EMBL" id="GEQ22882.1"/>
    </source>
</evidence>
<dbReference type="EC" id="3.1.4.-" evidence="2"/>
<dbReference type="Proteomes" id="UP000238081">
    <property type="component" value="Unassembled WGS sequence"/>
</dbReference>
<accession>A0A2S7F6R6</accession>
<name>A0A2S7F6R6_CLOBU</name>
<evidence type="ECO:0000313" key="7">
    <source>
        <dbReference type="EMBL" id="QMW92400.1"/>
    </source>
</evidence>
<dbReference type="InterPro" id="IPR041802">
    <property type="entry name" value="MPP_YfcE"/>
</dbReference>
<dbReference type="NCBIfam" id="TIGR00040">
    <property type="entry name" value="yfcE"/>
    <property type="match status" value="1"/>
</dbReference>
<evidence type="ECO:0000313" key="10">
    <source>
        <dbReference type="Proteomes" id="UP000474042"/>
    </source>
</evidence>
<feature type="domain" description="Calcineurin-like phosphoesterase" evidence="3">
    <location>
        <begin position="1"/>
        <end position="146"/>
    </location>
</feature>
<evidence type="ECO:0000313" key="9">
    <source>
        <dbReference type="Proteomes" id="UP000321089"/>
    </source>
</evidence>
<keyword evidence="2" id="KW-0479">Metal-binding</keyword>
<comment type="similarity">
    <text evidence="1 2">Belongs to the metallophosphoesterase superfamily. YfcE family.</text>
</comment>
<evidence type="ECO:0000313" key="6">
    <source>
        <dbReference type="EMBL" id="PPV12475.1"/>
    </source>
</evidence>
<dbReference type="InterPro" id="IPR029052">
    <property type="entry name" value="Metallo-depent_PP-like"/>
</dbReference>
<dbReference type="InterPro" id="IPR000979">
    <property type="entry name" value="Phosphodiesterase_MJ0936/Vps29"/>
</dbReference>
<sequence>MRIAVISDTHRADKYINLAKSLIKDADILIHLGDNIEDVDKLANGFKGKVYAVAGNCDFSSKYPKEGMIEVNGVKIFYTHGDLYGVKSSVTSIYYRGRELQANIVLFGHTHQQLIEKTEEVILMNPGSISLPHFKGRYVGIIDIDDDGSVDTYLRELKIGN</sequence>
<dbReference type="PANTHER" id="PTHR11124">
    <property type="entry name" value="VACUOLAR SORTING PROTEIN VPS29"/>
    <property type="match status" value="1"/>
</dbReference>
<dbReference type="GO" id="GO:0046872">
    <property type="term" value="F:metal ion binding"/>
    <property type="evidence" value="ECO:0007669"/>
    <property type="project" value="UniProtKB-KW"/>
</dbReference>
<gene>
    <name evidence="6" type="ORF">AWN73_18590</name>
    <name evidence="4" type="ORF">CBU02nite_33880</name>
    <name evidence="7" type="ORF">FF104_16025</name>
    <name evidence="5" type="ORF">GND98_020040</name>
</gene>
<evidence type="ECO:0000313" key="8">
    <source>
        <dbReference type="Proteomes" id="UP000238081"/>
    </source>
</evidence>